<evidence type="ECO:0000313" key="1">
    <source>
        <dbReference type="EMBL" id="OHA22357.1"/>
    </source>
</evidence>
<reference evidence="1 2" key="1">
    <citation type="journal article" date="2016" name="Nat. Commun.">
        <title>Thousands of microbial genomes shed light on interconnected biogeochemical processes in an aquifer system.</title>
        <authorList>
            <person name="Anantharaman K."/>
            <person name="Brown C.T."/>
            <person name="Hug L.A."/>
            <person name="Sharon I."/>
            <person name="Castelle C.J."/>
            <person name="Probst A.J."/>
            <person name="Thomas B.C."/>
            <person name="Singh A."/>
            <person name="Wilkins M.J."/>
            <person name="Karaoz U."/>
            <person name="Brodie E.L."/>
            <person name="Williams K.H."/>
            <person name="Hubbard S.S."/>
            <person name="Banfield J.F."/>
        </authorList>
    </citation>
    <scope>NUCLEOTIDE SEQUENCE [LARGE SCALE GENOMIC DNA]</scope>
</reference>
<dbReference type="CDD" id="cd06223">
    <property type="entry name" value="PRTases_typeI"/>
    <property type="match status" value="1"/>
</dbReference>
<dbReference type="InterPro" id="IPR029057">
    <property type="entry name" value="PRTase-like"/>
</dbReference>
<dbReference type="STRING" id="1802306.A3C72_04750"/>
<dbReference type="Proteomes" id="UP000177130">
    <property type="component" value="Unassembled WGS sequence"/>
</dbReference>
<dbReference type="InterPro" id="IPR000836">
    <property type="entry name" value="PRTase_dom"/>
</dbReference>
<name>A0A1G2MER2_9BACT</name>
<dbReference type="EMBL" id="MHRK01000054">
    <property type="protein sequence ID" value="OHA22357.1"/>
    <property type="molecule type" value="Genomic_DNA"/>
</dbReference>
<dbReference type="SUPFAM" id="SSF53271">
    <property type="entry name" value="PRTase-like"/>
    <property type="match status" value="1"/>
</dbReference>
<organism evidence="1 2">
    <name type="scientific">Candidatus Taylorbacteria bacterium RIFCSPHIGHO2_02_FULL_43_32b</name>
    <dbReference type="NCBI Taxonomy" id="1802306"/>
    <lineage>
        <taxon>Bacteria</taxon>
        <taxon>Candidatus Tayloriibacteriota</taxon>
    </lineage>
</organism>
<dbReference type="AlphaFoldDB" id="A0A1G2MER2"/>
<sequence length="247" mass="27302">MKNILEMTRDELLDLRPEDVRGRLNAAEVVHIANTLGAFWHYDYEASKQGKVGLHALLKSGRHSDGFFVSKILLESSNIREIMAKQMVMRLSEVLLCDVDYVIGIPDGATSLGESVAKILGTKVATMEKKDGRLVLVTEIEQQSTVLFVEDFCTRGTGFRKAVLEVLSKEPTASILPFDTVILNRGGMVRVVVSDTLSCRVLPVVEKRVKDWAADTVDPCPLCVLGSTPIKPKATDENWRSITTSQL</sequence>
<comment type="caution">
    <text evidence="1">The sequence shown here is derived from an EMBL/GenBank/DDBJ whole genome shotgun (WGS) entry which is preliminary data.</text>
</comment>
<dbReference type="Gene3D" id="3.40.50.2020">
    <property type="match status" value="1"/>
</dbReference>
<evidence type="ECO:0000313" key="2">
    <source>
        <dbReference type="Proteomes" id="UP000177130"/>
    </source>
</evidence>
<gene>
    <name evidence="1" type="ORF">A3C72_04750</name>
</gene>
<accession>A0A1G2MER2</accession>
<protein>
    <recommendedName>
        <fullName evidence="3">Phosphoribosyltransferase domain-containing protein</fullName>
    </recommendedName>
</protein>
<proteinExistence type="predicted"/>
<evidence type="ECO:0008006" key="3">
    <source>
        <dbReference type="Google" id="ProtNLM"/>
    </source>
</evidence>